<dbReference type="InterPro" id="IPR034045">
    <property type="entry name" value="Pep_S8_CspA-like"/>
</dbReference>
<reference evidence="8 9" key="1">
    <citation type="submission" date="2016-05" db="EMBL/GenBank/DDBJ databases">
        <title>Microbial solvent formation.</title>
        <authorList>
            <person name="Poehlein A."/>
            <person name="Montoya Solano J.D."/>
            <person name="Flitsch S."/>
            <person name="Krabben P."/>
            <person name="Duerre P."/>
            <person name="Daniel R."/>
        </authorList>
    </citation>
    <scope>NUCLEOTIDE SEQUENCE [LARGE SCALE GENOMIC DNA]</scope>
    <source>
        <strain evidence="8 9">L1-8</strain>
    </source>
</reference>
<dbReference type="PROSITE" id="PS00136">
    <property type="entry name" value="SUBTILASE_ASP"/>
    <property type="match status" value="1"/>
</dbReference>
<accession>A0A1S8MRC3</accession>
<dbReference type="PANTHER" id="PTHR43806">
    <property type="entry name" value="PEPTIDASE S8"/>
    <property type="match status" value="1"/>
</dbReference>
<feature type="active site" description="Charge relay system" evidence="5 6">
    <location>
        <position position="502"/>
    </location>
</feature>
<dbReference type="PRINTS" id="PR00723">
    <property type="entry name" value="SUBTILISIN"/>
</dbReference>
<feature type="domain" description="Peptidase S8/S53" evidence="7">
    <location>
        <begin position="438"/>
        <end position="557"/>
    </location>
</feature>
<feature type="active site" description="Charge relay system" evidence="5 6">
    <location>
        <position position="109"/>
    </location>
</feature>
<evidence type="ECO:0000256" key="2">
    <source>
        <dbReference type="ARBA" id="ARBA00022670"/>
    </source>
</evidence>
<comment type="caution">
    <text evidence="8">The sequence shown here is derived from an EMBL/GenBank/DDBJ whole genome shotgun (WGS) entry which is preliminary data.</text>
</comment>
<dbReference type="Gene3D" id="3.40.50.200">
    <property type="entry name" value="Peptidase S8/S53 domain"/>
    <property type="match status" value="1"/>
</dbReference>
<gene>
    <name evidence="8" type="ORF">CLOSAC_41480</name>
</gene>
<dbReference type="InterPro" id="IPR036852">
    <property type="entry name" value="Peptidase_S8/S53_dom_sf"/>
</dbReference>
<comment type="similarity">
    <text evidence="1 6">Belongs to the peptidase S8 family.</text>
</comment>
<evidence type="ECO:0000256" key="1">
    <source>
        <dbReference type="ARBA" id="ARBA00011073"/>
    </source>
</evidence>
<evidence type="ECO:0000256" key="3">
    <source>
        <dbReference type="ARBA" id="ARBA00022801"/>
    </source>
</evidence>
<organism evidence="8 9">
    <name type="scientific">Clostridium saccharobutylicum</name>
    <dbReference type="NCBI Taxonomy" id="169679"/>
    <lineage>
        <taxon>Bacteria</taxon>
        <taxon>Bacillati</taxon>
        <taxon>Bacillota</taxon>
        <taxon>Clostridia</taxon>
        <taxon>Eubacteriales</taxon>
        <taxon>Clostridiaceae</taxon>
        <taxon>Clostridium</taxon>
    </lineage>
</organism>
<dbReference type="AlphaFoldDB" id="A0A1S8MRC3"/>
<dbReference type="PANTHER" id="PTHR43806:SF11">
    <property type="entry name" value="CEREVISIN-RELATED"/>
    <property type="match status" value="1"/>
</dbReference>
<feature type="domain" description="Peptidase S8/S53" evidence="7">
    <location>
        <begin position="100"/>
        <end position="325"/>
    </location>
</feature>
<dbReference type="PIRSF" id="PIRSF037894">
    <property type="entry name" value="Subtilisin_rel_CspABC"/>
    <property type="match status" value="1"/>
</dbReference>
<evidence type="ECO:0000313" key="9">
    <source>
        <dbReference type="Proteomes" id="UP000191154"/>
    </source>
</evidence>
<sequence length="618" mass="68713">MYNSRTCNLYYDPSVGNYLIEYRGNFKEQIDKITYACGAIITDTIGIVAVSSNDLDRLIKDVPTIVFVDFRPMFVLQDISPSYVDNINNIKMNPYLNLTGRNVLIGIVDTGIDYLNQEFIREDGTSRIASIWDQTIQNSNDESVYIGTTYSNEQINSAINASKNNQDPYKIVPSKDDIGHGTNMAGIMGARGYTNKFQGVANDVEFVVVKLFESSNFRKILQENNVTYSPVYNSSEIVAALEYLKNMFLKLNKPMVIYLGVGTTEGSHDSANLISRYLSSIGNFRGLCIVTGVGNEGAAQGHVSGYIKTKGDKKTSELKIPKELKYFSFSIWIQRPNRASINVISPTGESSNVIQSKIDAREIYNFVFTDTKMFVRYYTPEHFTGHEVIQIIFNDIKPGIWKIQLTGSYIVNGRYDIWLPPHSTLPENLVFLEPDPFNTLTIPGTVTTAVTVAYYGTGNSLIASSGKGFNVNNVINPDIATIGVNIITTKVSGGTTAVSGSSAATAIVAGACALLLEWGIINGNDTTMYSPKIVSYLIYGAYRNELYKFPNRETGYGDFDLLGVFNVISRLYRNNSRGIPIHTSHNTEDDKFIEYYVNKLFIRIPQNDCGGFFNGNEI</sequence>
<dbReference type="Pfam" id="PF00082">
    <property type="entry name" value="Peptidase_S8"/>
    <property type="match status" value="2"/>
</dbReference>
<dbReference type="GO" id="GO:0004252">
    <property type="term" value="F:serine-type endopeptidase activity"/>
    <property type="evidence" value="ECO:0007669"/>
    <property type="project" value="UniProtKB-UniRule"/>
</dbReference>
<evidence type="ECO:0000256" key="4">
    <source>
        <dbReference type="ARBA" id="ARBA00022825"/>
    </source>
</evidence>
<dbReference type="Gene3D" id="2.60.120.1290">
    <property type="match status" value="1"/>
</dbReference>
<dbReference type="Proteomes" id="UP000191154">
    <property type="component" value="Unassembled WGS sequence"/>
</dbReference>
<evidence type="ECO:0000259" key="7">
    <source>
        <dbReference type="Pfam" id="PF00082"/>
    </source>
</evidence>
<keyword evidence="3 6" id="KW-0378">Hydrolase</keyword>
<dbReference type="EMBL" id="LZYZ01000009">
    <property type="protein sequence ID" value="OOM06720.1"/>
    <property type="molecule type" value="Genomic_DNA"/>
</dbReference>
<evidence type="ECO:0000256" key="5">
    <source>
        <dbReference type="PIRSR" id="PIRSR615500-1"/>
    </source>
</evidence>
<dbReference type="InterPro" id="IPR017310">
    <property type="entry name" value="Pept_S8A_subtilisin_clostridia"/>
</dbReference>
<dbReference type="GO" id="GO:0006508">
    <property type="term" value="P:proteolysis"/>
    <property type="evidence" value="ECO:0007669"/>
    <property type="project" value="UniProtKB-KW"/>
</dbReference>
<dbReference type="InterPro" id="IPR050131">
    <property type="entry name" value="Peptidase_S8_subtilisin-like"/>
</dbReference>
<proteinExistence type="inferred from homology"/>
<dbReference type="PROSITE" id="PS51892">
    <property type="entry name" value="SUBTILASE"/>
    <property type="match status" value="1"/>
</dbReference>
<keyword evidence="2 6" id="KW-0645">Protease</keyword>
<dbReference type="InterPro" id="IPR023827">
    <property type="entry name" value="Peptidase_S8_Asp-AS"/>
</dbReference>
<dbReference type="STRING" id="169679.CSACC_11180"/>
<keyword evidence="4 6" id="KW-0720">Serine protease</keyword>
<name>A0A1S8MRC3_CLOSA</name>
<dbReference type="RefSeq" id="WP_077867137.1">
    <property type="nucleotide sequence ID" value="NZ_LZYZ01000009.1"/>
</dbReference>
<dbReference type="CDD" id="cd07478">
    <property type="entry name" value="Peptidases_S8_CspA-like"/>
    <property type="match status" value="1"/>
</dbReference>
<dbReference type="InterPro" id="IPR000209">
    <property type="entry name" value="Peptidase_S8/S53_dom"/>
</dbReference>
<dbReference type="InterPro" id="IPR015500">
    <property type="entry name" value="Peptidase_S8_subtilisin-rel"/>
</dbReference>
<dbReference type="SUPFAM" id="SSF52743">
    <property type="entry name" value="Subtilisin-like"/>
    <property type="match status" value="1"/>
</dbReference>
<evidence type="ECO:0000256" key="6">
    <source>
        <dbReference type="PROSITE-ProRule" id="PRU01240"/>
    </source>
</evidence>
<evidence type="ECO:0000313" key="8">
    <source>
        <dbReference type="EMBL" id="OOM06720.1"/>
    </source>
</evidence>
<feature type="active site" description="Charge relay system" evidence="5 6">
    <location>
        <position position="180"/>
    </location>
</feature>
<protein>
    <submittedName>
        <fullName evidence="8">Subtilase family protein</fullName>
    </submittedName>
</protein>